<reference evidence="5 6" key="1">
    <citation type="submission" date="2022-08" db="EMBL/GenBank/DDBJ databases">
        <title>Whole genome sequencing-based tracing of a 2022 introduction and outbreak of Xanthomonas hortorum pv. pelargonii.</title>
        <authorList>
            <person name="Iruegas-Bocardo F."/>
            <person name="Weisberg A.K."/>
            <person name="Riutta E.R."/>
            <person name="Kilday K."/>
            <person name="Bonkowski J.C."/>
            <person name="Creswell T."/>
            <person name="Daughtrey M.L."/>
            <person name="Rane K."/>
            <person name="Grunwald N.J."/>
            <person name="Chang J.H."/>
            <person name="Putnam M.L."/>
        </authorList>
    </citation>
    <scope>NUCLEOTIDE SEQUENCE [LARGE SCALE GENOMIC DNA]</scope>
    <source>
        <strain evidence="5 6">22-325</strain>
    </source>
</reference>
<sequence>MNAKHESFASVTSDPLLARRTHSSAALHRLDTFKHLSFQKLFRSSVLHSPSRSDTPKDTDNARIVGEGHARSAAADAQQFPWSDASLPAEVRAWLVVQAMTEDEKFAWLSGPMAIPIAGSDKPEGALGSAAYYPAVPRLGIPAQQQTDASLGVGNLANVRPGDNATALPSSLLLGATFNPIMARETGAMVGQEARAKGFNVQLAGGANLVREPRGGRNFEYVSEDPLLTGVIAGNSVAGIQSQGVVSTVKHFALNPQETGRVVVNSHIADQALHESDLLAFKIAIEIGEPGAVMPGYNLVNGEWASENTYLINTVLKGEWGYPGWVMSDWGATHSVEKAALAGLDVQSGANLDPEPYFAEPLRTAVSKGLVPQSRIDDMVHRQLRSLFAVGVIDNPPKPGAAIDYAAHRLLAQRSAEQGIVLLKNQADVLPLSRGANRIVVIGTQADIGVVAGGGSSAVTPIGSVTKPGFEFMGTMMEKVYHPSSVLNAIRAEACAAQVAYVSANDAAAAVAAAHGADAVIVVAEEWRSEGQDAQGLSLPDGQDALITAVAKANANTVVVLISGGPVTMPWLDDVVGVVAAFYPGLGGADAIAGILFGRVNPSGRLPITFPQSVEQLPHPEQRDPSTTTSNPGEPIKGEIFCMDYNVEGADVGYRWFDARSLTPLFPFGYGLSYTRFETHDFHVSDEGGRFVARFVVSNCGDRAGAYVAQVYVAGEGAIKFPKRLGAFARVALAPGESKTLELAIDPRFFARFDSAARRWAISEGTYSVRLADNAADPGTSMSLNVGARTVRPSGGGA</sequence>
<evidence type="ECO:0000256" key="1">
    <source>
        <dbReference type="ARBA" id="ARBA00005336"/>
    </source>
</evidence>
<evidence type="ECO:0000259" key="4">
    <source>
        <dbReference type="SMART" id="SM01217"/>
    </source>
</evidence>
<dbReference type="InterPro" id="IPR002772">
    <property type="entry name" value="Glyco_hydro_3_C"/>
</dbReference>
<dbReference type="RefSeq" id="WP_316690144.1">
    <property type="nucleotide sequence ID" value="NZ_CP103837.1"/>
</dbReference>
<dbReference type="Gene3D" id="3.20.20.300">
    <property type="entry name" value="Glycoside hydrolase, family 3, N-terminal domain"/>
    <property type="match status" value="1"/>
</dbReference>
<evidence type="ECO:0000256" key="2">
    <source>
        <dbReference type="ARBA" id="ARBA00022801"/>
    </source>
</evidence>
<dbReference type="InterPro" id="IPR050288">
    <property type="entry name" value="Cellulose_deg_GH3"/>
</dbReference>
<feature type="region of interest" description="Disordered" evidence="3">
    <location>
        <begin position="613"/>
        <end position="635"/>
    </location>
</feature>
<dbReference type="InterPro" id="IPR017853">
    <property type="entry name" value="GH"/>
</dbReference>
<dbReference type="Gene3D" id="3.40.50.1700">
    <property type="entry name" value="Glycoside hydrolase family 3 C-terminal domain"/>
    <property type="match status" value="1"/>
</dbReference>
<dbReference type="Pfam" id="PF01915">
    <property type="entry name" value="Glyco_hydro_3_C"/>
    <property type="match status" value="1"/>
</dbReference>
<dbReference type="SUPFAM" id="SSF52279">
    <property type="entry name" value="Beta-D-glucan exohydrolase, C-terminal domain"/>
    <property type="match status" value="1"/>
</dbReference>
<dbReference type="SUPFAM" id="SSF51445">
    <property type="entry name" value="(Trans)glycosidases"/>
    <property type="match status" value="1"/>
</dbReference>
<dbReference type="PRINTS" id="PR00133">
    <property type="entry name" value="GLHYDRLASE3"/>
</dbReference>
<feature type="domain" description="Fibronectin type III-like" evidence="4">
    <location>
        <begin position="707"/>
        <end position="775"/>
    </location>
</feature>
<gene>
    <name evidence="5" type="ORF">NYR99_03205</name>
</gene>
<dbReference type="InterPro" id="IPR026891">
    <property type="entry name" value="Fn3-like"/>
</dbReference>
<proteinExistence type="inferred from homology"/>
<dbReference type="Pfam" id="PF14310">
    <property type="entry name" value="Fn3-like"/>
    <property type="match status" value="1"/>
</dbReference>
<evidence type="ECO:0000256" key="3">
    <source>
        <dbReference type="SAM" id="MobiDB-lite"/>
    </source>
</evidence>
<organism evidence="5 6">
    <name type="scientific">Xanthomonas dyei</name>
    <dbReference type="NCBI Taxonomy" id="743699"/>
    <lineage>
        <taxon>Bacteria</taxon>
        <taxon>Pseudomonadati</taxon>
        <taxon>Pseudomonadota</taxon>
        <taxon>Gammaproteobacteria</taxon>
        <taxon>Lysobacterales</taxon>
        <taxon>Lysobacteraceae</taxon>
        <taxon>Xanthomonas</taxon>
    </lineage>
</organism>
<dbReference type="GeneID" id="95582846"/>
<comment type="similarity">
    <text evidence="1">Belongs to the glycosyl hydrolase 3 family.</text>
</comment>
<dbReference type="SMART" id="SM01217">
    <property type="entry name" value="Fn3_like"/>
    <property type="match status" value="1"/>
</dbReference>
<dbReference type="InterPro" id="IPR013783">
    <property type="entry name" value="Ig-like_fold"/>
</dbReference>
<evidence type="ECO:0000313" key="6">
    <source>
        <dbReference type="Proteomes" id="UP001304534"/>
    </source>
</evidence>
<dbReference type="Pfam" id="PF00933">
    <property type="entry name" value="Glyco_hydro_3"/>
    <property type="match status" value="1"/>
</dbReference>
<dbReference type="Gene3D" id="2.60.40.10">
    <property type="entry name" value="Immunoglobulins"/>
    <property type="match status" value="1"/>
</dbReference>
<accession>A0ABZ0DG84</accession>
<keyword evidence="6" id="KW-1185">Reference proteome</keyword>
<dbReference type="EMBL" id="CP103840">
    <property type="protein sequence ID" value="WOB27005.1"/>
    <property type="molecule type" value="Genomic_DNA"/>
</dbReference>
<name>A0ABZ0DG84_9XANT</name>
<dbReference type="InterPro" id="IPR036962">
    <property type="entry name" value="Glyco_hydro_3_N_sf"/>
</dbReference>
<protein>
    <submittedName>
        <fullName evidence="5">Beta-glucosidase</fullName>
    </submittedName>
</protein>
<dbReference type="InterPro" id="IPR036881">
    <property type="entry name" value="Glyco_hydro_3_C_sf"/>
</dbReference>
<dbReference type="PANTHER" id="PTHR42715:SF10">
    <property type="entry name" value="BETA-GLUCOSIDASE"/>
    <property type="match status" value="1"/>
</dbReference>
<dbReference type="PANTHER" id="PTHR42715">
    <property type="entry name" value="BETA-GLUCOSIDASE"/>
    <property type="match status" value="1"/>
</dbReference>
<dbReference type="Proteomes" id="UP001304534">
    <property type="component" value="Chromosome"/>
</dbReference>
<keyword evidence="2" id="KW-0378">Hydrolase</keyword>
<dbReference type="InterPro" id="IPR001764">
    <property type="entry name" value="Glyco_hydro_3_N"/>
</dbReference>
<evidence type="ECO:0000313" key="5">
    <source>
        <dbReference type="EMBL" id="WOB27005.1"/>
    </source>
</evidence>